<evidence type="ECO:0000256" key="10">
    <source>
        <dbReference type="ARBA" id="ARBA00030775"/>
    </source>
</evidence>
<comment type="similarity">
    <text evidence="9">Belongs to the GSP H family.</text>
</comment>
<evidence type="ECO:0000259" key="12">
    <source>
        <dbReference type="Pfam" id="PF12019"/>
    </source>
</evidence>
<dbReference type="HOGENOM" id="CLU_084761_1_0_4"/>
<dbReference type="eggNOG" id="COG4970">
    <property type="taxonomic scope" value="Bacteria"/>
</dbReference>
<keyword evidence="7 11" id="KW-1133">Transmembrane helix</keyword>
<comment type="subcellular location">
    <subcellularLocation>
        <location evidence="1">Cell inner membrane</location>
        <topology evidence="1">Single-pass membrane protein</topology>
    </subcellularLocation>
</comment>
<dbReference type="InterPro" id="IPR045584">
    <property type="entry name" value="Pilin-like"/>
</dbReference>
<name>Q1LS02_CUPMC</name>
<gene>
    <name evidence="13" type="ordered locus">Rmet_0188</name>
</gene>
<dbReference type="InterPro" id="IPR022346">
    <property type="entry name" value="T2SS_GspH"/>
</dbReference>
<reference evidence="14" key="1">
    <citation type="journal article" date="2010" name="PLoS ONE">
        <title>The complete genome sequence of Cupriavidus metallidurans strain CH34, a master survivalist in harsh and anthropogenic environments.</title>
        <authorList>
            <person name="Janssen P.J."/>
            <person name="Van Houdt R."/>
            <person name="Moors H."/>
            <person name="Monsieurs P."/>
            <person name="Morin N."/>
            <person name="Michaux A."/>
            <person name="Benotmane M.A."/>
            <person name="Leys N."/>
            <person name="Vallaeys T."/>
            <person name="Lapidus A."/>
            <person name="Monchy S."/>
            <person name="Medigue C."/>
            <person name="Taghavi S."/>
            <person name="McCorkle S."/>
            <person name="Dunn J."/>
            <person name="van der Lelie D."/>
            <person name="Mergeay M."/>
        </authorList>
    </citation>
    <scope>NUCLEOTIDE SEQUENCE [LARGE SCALE GENOMIC DNA]</scope>
    <source>
        <strain evidence="14">ATCC 43123 / DSM 2839 / NBRC 102507 / CH34</strain>
    </source>
</reference>
<dbReference type="NCBIfam" id="TIGR02532">
    <property type="entry name" value="IV_pilin_GFxxxE"/>
    <property type="match status" value="1"/>
</dbReference>
<evidence type="ECO:0000256" key="3">
    <source>
        <dbReference type="ARBA" id="ARBA00022475"/>
    </source>
</evidence>
<evidence type="ECO:0000256" key="6">
    <source>
        <dbReference type="ARBA" id="ARBA00022692"/>
    </source>
</evidence>
<accession>Q1LS02</accession>
<feature type="transmembrane region" description="Helical" evidence="11">
    <location>
        <begin position="43"/>
        <end position="67"/>
    </location>
</feature>
<dbReference type="Pfam" id="PF12019">
    <property type="entry name" value="GspH"/>
    <property type="match status" value="1"/>
</dbReference>
<keyword evidence="6 11" id="KW-0812">Transmembrane</keyword>
<dbReference type="SUPFAM" id="SSF54523">
    <property type="entry name" value="Pili subunits"/>
    <property type="match status" value="1"/>
</dbReference>
<dbReference type="PROSITE" id="PS00409">
    <property type="entry name" value="PROKAR_NTER_METHYL"/>
    <property type="match status" value="1"/>
</dbReference>
<evidence type="ECO:0000256" key="1">
    <source>
        <dbReference type="ARBA" id="ARBA00004377"/>
    </source>
</evidence>
<dbReference type="GO" id="GO:0015627">
    <property type="term" value="C:type II protein secretion system complex"/>
    <property type="evidence" value="ECO:0007669"/>
    <property type="project" value="InterPro"/>
</dbReference>
<dbReference type="GO" id="GO:0015628">
    <property type="term" value="P:protein secretion by the type II secretion system"/>
    <property type="evidence" value="ECO:0007669"/>
    <property type="project" value="InterPro"/>
</dbReference>
<evidence type="ECO:0000256" key="7">
    <source>
        <dbReference type="ARBA" id="ARBA00022989"/>
    </source>
</evidence>
<evidence type="ECO:0000313" key="14">
    <source>
        <dbReference type="Proteomes" id="UP000002429"/>
    </source>
</evidence>
<dbReference type="InterPro" id="IPR012902">
    <property type="entry name" value="N_methyl_site"/>
</dbReference>
<dbReference type="Proteomes" id="UP000002429">
    <property type="component" value="Chromosome"/>
</dbReference>
<dbReference type="STRING" id="266264.Rmet_0188"/>
<evidence type="ECO:0000256" key="9">
    <source>
        <dbReference type="ARBA" id="ARBA00025772"/>
    </source>
</evidence>
<dbReference type="AlphaFoldDB" id="Q1LS02"/>
<evidence type="ECO:0000256" key="4">
    <source>
        <dbReference type="ARBA" id="ARBA00022481"/>
    </source>
</evidence>
<evidence type="ECO:0000256" key="2">
    <source>
        <dbReference type="ARBA" id="ARBA00021549"/>
    </source>
</evidence>
<keyword evidence="8 11" id="KW-0472">Membrane</keyword>
<evidence type="ECO:0000256" key="11">
    <source>
        <dbReference type="SAM" id="Phobius"/>
    </source>
</evidence>
<dbReference type="EMBL" id="CP000352">
    <property type="protein sequence ID" value="ABF07074.1"/>
    <property type="molecule type" value="Genomic_DNA"/>
</dbReference>
<feature type="domain" description="General secretion pathway GspH" evidence="12">
    <location>
        <begin position="84"/>
        <end position="209"/>
    </location>
</feature>
<keyword evidence="4" id="KW-0488">Methylation</keyword>
<protein>
    <recommendedName>
        <fullName evidence="2">Type II secretion system protein H</fullName>
    </recommendedName>
    <alternativeName>
        <fullName evidence="10">General secretion pathway protein H</fullName>
    </alternativeName>
</protein>
<keyword evidence="3" id="KW-1003">Cell membrane</keyword>
<organism evidence="13 14">
    <name type="scientific">Cupriavidus metallidurans (strain ATCC 43123 / DSM 2839 / NBRC 102507 / CH34)</name>
    <name type="common">Ralstonia metallidurans</name>
    <dbReference type="NCBI Taxonomy" id="266264"/>
    <lineage>
        <taxon>Bacteria</taxon>
        <taxon>Pseudomonadati</taxon>
        <taxon>Pseudomonadota</taxon>
        <taxon>Betaproteobacteria</taxon>
        <taxon>Burkholderiales</taxon>
        <taxon>Burkholderiaceae</taxon>
        <taxon>Cupriavidus</taxon>
    </lineage>
</organism>
<proteinExistence type="inferred from homology"/>
<evidence type="ECO:0000256" key="5">
    <source>
        <dbReference type="ARBA" id="ARBA00022519"/>
    </source>
</evidence>
<dbReference type="GO" id="GO:0005886">
    <property type="term" value="C:plasma membrane"/>
    <property type="evidence" value="ECO:0007669"/>
    <property type="project" value="UniProtKB-SubCell"/>
</dbReference>
<keyword evidence="14" id="KW-1185">Reference proteome</keyword>
<evidence type="ECO:0000313" key="13">
    <source>
        <dbReference type="EMBL" id="ABF07074.1"/>
    </source>
</evidence>
<keyword evidence="5" id="KW-0997">Cell inner membrane</keyword>
<sequence>MARLPHARLTGRGGRALAVRIEDADVDGVRASRANRKPSLRTVSGSAGLTLIEMAVTVAIVAIVAAISTPSFLSFIQSNRVQSEVNSMVNSLQLARSEAIKRGQSVSICPSSNGSSCLGANTWNVGWLVFVDRNADGVVDTPANAADLLQYRAPWAGTDTFVATPTATFVTYNRDGFGVNLPGGAVTLAAQTRPVSAQATRCIALNMVGRQTVQQSGVGACN</sequence>
<dbReference type="KEGG" id="rme:Rmet_0188"/>
<dbReference type="Gene3D" id="3.55.40.10">
    <property type="entry name" value="minor pseudopilin epsh domain"/>
    <property type="match status" value="1"/>
</dbReference>
<evidence type="ECO:0000256" key="8">
    <source>
        <dbReference type="ARBA" id="ARBA00023136"/>
    </source>
</evidence>
<dbReference type="Pfam" id="PF07963">
    <property type="entry name" value="N_methyl"/>
    <property type="match status" value="1"/>
</dbReference>